<keyword evidence="1" id="KW-1133">Transmembrane helix</keyword>
<keyword evidence="1" id="KW-0812">Transmembrane</keyword>
<dbReference type="InterPro" id="IPR024596">
    <property type="entry name" value="RNApol_su_b/EpuA"/>
</dbReference>
<keyword evidence="2" id="KW-0804">Transcription</keyword>
<feature type="transmembrane region" description="Helical" evidence="1">
    <location>
        <begin position="21"/>
        <end position="43"/>
    </location>
</feature>
<keyword evidence="2" id="KW-0240">DNA-directed RNA polymerase</keyword>
<keyword evidence="3" id="KW-1185">Reference proteome</keyword>
<dbReference type="AlphaFoldDB" id="A0A3S9V4X8"/>
<proteinExistence type="predicted"/>
<protein>
    <submittedName>
        <fullName evidence="2">DNA-directed RNA polymerase subunit beta</fullName>
    </submittedName>
</protein>
<dbReference type="GO" id="GO:0000428">
    <property type="term" value="C:DNA-directed RNA polymerase complex"/>
    <property type="evidence" value="ECO:0007669"/>
    <property type="project" value="UniProtKB-KW"/>
</dbReference>
<dbReference type="RefSeq" id="WP_127003325.1">
    <property type="nucleotide sequence ID" value="NZ_CP034346.1"/>
</dbReference>
<dbReference type="Proteomes" id="UP000270678">
    <property type="component" value="Chromosome"/>
</dbReference>
<name>A0A3S9V4X8_9BACL</name>
<keyword evidence="1" id="KW-0472">Membrane</keyword>
<accession>A0A3S9V4X8</accession>
<evidence type="ECO:0000313" key="3">
    <source>
        <dbReference type="Proteomes" id="UP000270678"/>
    </source>
</evidence>
<organism evidence="2 3">
    <name type="scientific">Paenibacillus lutimineralis</name>
    <dbReference type="NCBI Taxonomy" id="2707005"/>
    <lineage>
        <taxon>Bacteria</taxon>
        <taxon>Bacillati</taxon>
        <taxon>Bacillota</taxon>
        <taxon>Bacilli</taxon>
        <taxon>Bacillales</taxon>
        <taxon>Paenibacillaceae</taxon>
        <taxon>Paenibacillus</taxon>
    </lineage>
</organism>
<gene>
    <name evidence="2" type="ORF">EI981_26430</name>
</gene>
<sequence length="67" mass="7642">MTEKNSPEVKHRAWWIVPLRIVLILLFFAAALIGGAIAGYVVLGKQDIHDVLDWSTWRHVFDLVFAP</sequence>
<dbReference type="EMBL" id="CP034346">
    <property type="protein sequence ID" value="AZS17617.1"/>
    <property type="molecule type" value="Genomic_DNA"/>
</dbReference>
<reference evidence="3" key="1">
    <citation type="submission" date="2018-12" db="EMBL/GenBank/DDBJ databases">
        <title>Complete genome sequence of Paenibacillus sp. MBLB1234.</title>
        <authorList>
            <person name="Nam Y.-D."/>
            <person name="Kang J."/>
            <person name="Chung W.-H."/>
            <person name="Park Y.S."/>
        </authorList>
    </citation>
    <scope>NUCLEOTIDE SEQUENCE [LARGE SCALE GENOMIC DNA]</scope>
    <source>
        <strain evidence="3">MBLB1234</strain>
    </source>
</reference>
<evidence type="ECO:0000313" key="2">
    <source>
        <dbReference type="EMBL" id="AZS17617.1"/>
    </source>
</evidence>
<evidence type="ECO:0000256" key="1">
    <source>
        <dbReference type="SAM" id="Phobius"/>
    </source>
</evidence>
<dbReference type="KEGG" id="plut:EI981_26430"/>
<dbReference type="Pfam" id="PF11772">
    <property type="entry name" value="EpuA"/>
    <property type="match status" value="1"/>
</dbReference>